<name>X1G1U6_9ZZZZ</name>
<dbReference type="Gene3D" id="2.130.10.10">
    <property type="entry name" value="YVTN repeat-like/Quinoprotein amine dehydrogenase"/>
    <property type="match status" value="1"/>
</dbReference>
<dbReference type="EMBL" id="BARU01017995">
    <property type="protein sequence ID" value="GAH51227.1"/>
    <property type="molecule type" value="Genomic_DNA"/>
</dbReference>
<organism evidence="1">
    <name type="scientific">marine sediment metagenome</name>
    <dbReference type="NCBI Taxonomy" id="412755"/>
    <lineage>
        <taxon>unclassified sequences</taxon>
        <taxon>metagenomes</taxon>
        <taxon>ecological metagenomes</taxon>
    </lineage>
</organism>
<reference evidence="1" key="1">
    <citation type="journal article" date="2014" name="Front. Microbiol.">
        <title>High frequency of phylogenetically diverse reductive dehalogenase-homologous genes in deep subseafloor sedimentary metagenomes.</title>
        <authorList>
            <person name="Kawai M."/>
            <person name="Futagami T."/>
            <person name="Toyoda A."/>
            <person name="Takaki Y."/>
            <person name="Nishi S."/>
            <person name="Hori S."/>
            <person name="Arai W."/>
            <person name="Tsubouchi T."/>
            <person name="Morono Y."/>
            <person name="Uchiyama I."/>
            <person name="Ito T."/>
            <person name="Fujiyama A."/>
            <person name="Inagaki F."/>
            <person name="Takami H."/>
        </authorList>
    </citation>
    <scope>NUCLEOTIDE SEQUENCE</scope>
    <source>
        <strain evidence="1">Expedition CK06-06</strain>
    </source>
</reference>
<proteinExistence type="predicted"/>
<dbReference type="AlphaFoldDB" id="X1G1U6"/>
<accession>X1G1U6</accession>
<dbReference type="SUPFAM" id="SSF110296">
    <property type="entry name" value="Oligoxyloglucan reducing end-specific cellobiohydrolase"/>
    <property type="match status" value="1"/>
</dbReference>
<sequence>MHDQTDNSSEKMSVLREMIHTYERDVWNFAFSIIGRVFLNDKEGWDLNKDQVYRTTDRGQNWLPLKADNVLTDTLKNYPQLAQVQFISSKVGWLLLETTELKKSILLKTSDGGNTWTVL</sequence>
<protein>
    <recommendedName>
        <fullName evidence="2">Photosynthesis system II assembly factor Ycf48/Hcf136-like domain-containing protein</fullName>
    </recommendedName>
</protein>
<evidence type="ECO:0008006" key="2">
    <source>
        <dbReference type="Google" id="ProtNLM"/>
    </source>
</evidence>
<gene>
    <name evidence="1" type="ORF">S03H2_29787</name>
</gene>
<evidence type="ECO:0000313" key="1">
    <source>
        <dbReference type="EMBL" id="GAH51227.1"/>
    </source>
</evidence>
<dbReference type="InterPro" id="IPR015943">
    <property type="entry name" value="WD40/YVTN_repeat-like_dom_sf"/>
</dbReference>
<comment type="caution">
    <text evidence="1">The sequence shown here is derived from an EMBL/GenBank/DDBJ whole genome shotgun (WGS) entry which is preliminary data.</text>
</comment>